<accession>A0A6I3KHV7</accession>
<dbReference type="RefSeq" id="WP_154737851.1">
    <property type="nucleotide sequence ID" value="NZ_WMBQ01000001.1"/>
</dbReference>
<keyword evidence="2" id="KW-0732">Signal</keyword>
<evidence type="ECO:0000256" key="2">
    <source>
        <dbReference type="SAM" id="SignalP"/>
    </source>
</evidence>
<organism evidence="3 4">
    <name type="scientific">Hyphomicrobium album</name>
    <dbReference type="NCBI Taxonomy" id="2665159"/>
    <lineage>
        <taxon>Bacteria</taxon>
        <taxon>Pseudomonadati</taxon>
        <taxon>Pseudomonadota</taxon>
        <taxon>Alphaproteobacteria</taxon>
        <taxon>Hyphomicrobiales</taxon>
        <taxon>Hyphomicrobiaceae</taxon>
        <taxon>Hyphomicrobium</taxon>
    </lineage>
</organism>
<keyword evidence="4" id="KW-1185">Reference proteome</keyword>
<dbReference type="Proteomes" id="UP000440694">
    <property type="component" value="Unassembled WGS sequence"/>
</dbReference>
<name>A0A6I3KHV7_9HYPH</name>
<evidence type="ECO:0000313" key="4">
    <source>
        <dbReference type="Proteomes" id="UP000440694"/>
    </source>
</evidence>
<dbReference type="EMBL" id="WMBQ01000001">
    <property type="protein sequence ID" value="MTD93297.1"/>
    <property type="molecule type" value="Genomic_DNA"/>
</dbReference>
<evidence type="ECO:0000256" key="1">
    <source>
        <dbReference type="SAM" id="MobiDB-lite"/>
    </source>
</evidence>
<protein>
    <submittedName>
        <fullName evidence="3">Uncharacterized protein</fullName>
    </submittedName>
</protein>
<feature type="chain" id="PRO_5026115911" evidence="2">
    <location>
        <begin position="22"/>
        <end position="148"/>
    </location>
</feature>
<evidence type="ECO:0000313" key="3">
    <source>
        <dbReference type="EMBL" id="MTD93297.1"/>
    </source>
</evidence>
<sequence>MQQSRTAVWLAGVIAPAAAVAQTVNLPTLDCTVDFASLQAVVQALPGAERGEDGGFVTVKLAEPDVWRVEYGFTTRWHPAYPAATIRTFRKQVTGVWTAQSKVCGYGSADQLSALMAEMKSGDKKLTDASRDEVERGKQSRSPLAPPH</sequence>
<proteinExistence type="predicted"/>
<comment type="caution">
    <text evidence="3">The sequence shown here is derived from an EMBL/GenBank/DDBJ whole genome shotgun (WGS) entry which is preliminary data.</text>
</comment>
<feature type="region of interest" description="Disordered" evidence="1">
    <location>
        <begin position="123"/>
        <end position="148"/>
    </location>
</feature>
<dbReference type="AlphaFoldDB" id="A0A6I3KHV7"/>
<feature type="signal peptide" evidence="2">
    <location>
        <begin position="1"/>
        <end position="21"/>
    </location>
</feature>
<feature type="compositionally biased region" description="Basic and acidic residues" evidence="1">
    <location>
        <begin position="123"/>
        <end position="138"/>
    </location>
</feature>
<gene>
    <name evidence="3" type="ORF">GIW81_02985</name>
</gene>
<reference evidence="3 4" key="1">
    <citation type="submission" date="2019-11" db="EMBL/GenBank/DDBJ databases">
        <title>Identification of a novel strain.</title>
        <authorList>
            <person name="Xu Q."/>
            <person name="Wang G."/>
        </authorList>
    </citation>
    <scope>NUCLEOTIDE SEQUENCE [LARGE SCALE GENOMIC DNA]</scope>
    <source>
        <strain evidence="4">xq</strain>
    </source>
</reference>